<evidence type="ECO:0000313" key="1">
    <source>
        <dbReference type="EMBL" id="KAJ7773478.1"/>
    </source>
</evidence>
<name>A0AAD7JWY9_9AGAR</name>
<comment type="caution">
    <text evidence="1">The sequence shown here is derived from an EMBL/GenBank/DDBJ whole genome shotgun (WGS) entry which is preliminary data.</text>
</comment>
<protein>
    <submittedName>
        <fullName evidence="1">Uncharacterized protein</fullName>
    </submittedName>
</protein>
<proteinExistence type="predicted"/>
<dbReference type="EMBL" id="JARKIB010000013">
    <property type="protein sequence ID" value="KAJ7773478.1"/>
    <property type="molecule type" value="Genomic_DNA"/>
</dbReference>
<reference evidence="1" key="1">
    <citation type="submission" date="2023-03" db="EMBL/GenBank/DDBJ databases">
        <title>Massive genome expansion in bonnet fungi (Mycena s.s.) driven by repeated elements and novel gene families across ecological guilds.</title>
        <authorList>
            <consortium name="Lawrence Berkeley National Laboratory"/>
            <person name="Harder C.B."/>
            <person name="Miyauchi S."/>
            <person name="Viragh M."/>
            <person name="Kuo A."/>
            <person name="Thoen E."/>
            <person name="Andreopoulos B."/>
            <person name="Lu D."/>
            <person name="Skrede I."/>
            <person name="Drula E."/>
            <person name="Henrissat B."/>
            <person name="Morin E."/>
            <person name="Kohler A."/>
            <person name="Barry K."/>
            <person name="LaButti K."/>
            <person name="Morin E."/>
            <person name="Salamov A."/>
            <person name="Lipzen A."/>
            <person name="Mereny Z."/>
            <person name="Hegedus B."/>
            <person name="Baldrian P."/>
            <person name="Stursova M."/>
            <person name="Weitz H."/>
            <person name="Taylor A."/>
            <person name="Grigoriev I.V."/>
            <person name="Nagy L.G."/>
            <person name="Martin F."/>
            <person name="Kauserud H."/>
        </authorList>
    </citation>
    <scope>NUCLEOTIDE SEQUENCE</scope>
    <source>
        <strain evidence="1">CBHHK182m</strain>
    </source>
</reference>
<dbReference type="AlphaFoldDB" id="A0AAD7JWY9"/>
<dbReference type="Proteomes" id="UP001215598">
    <property type="component" value="Unassembled WGS sequence"/>
</dbReference>
<accession>A0AAD7JWY9</accession>
<sequence length="217" mass="22624">MSVSSAERAPTHAGNCPSSCELESELKYCRCEHFVTGRVRGSEGARIGVAGMPVGVEASVGTVEMICGNSPPKTRPTGKVPQALCDEWHLEPSSRTTLPSLTTAPLHNAPIPNSEHNSPSFAVALNLESAQTEAKGTLDALVERARGDGSGRIHRWLLSSRNDAGHTCVSRRVAGSPGIQVEASLLRGSVAIDGYLHGDAHLSVVGGGIQCGRAAGR</sequence>
<evidence type="ECO:0000313" key="2">
    <source>
        <dbReference type="Proteomes" id="UP001215598"/>
    </source>
</evidence>
<keyword evidence="2" id="KW-1185">Reference proteome</keyword>
<organism evidence="1 2">
    <name type="scientific">Mycena metata</name>
    <dbReference type="NCBI Taxonomy" id="1033252"/>
    <lineage>
        <taxon>Eukaryota</taxon>
        <taxon>Fungi</taxon>
        <taxon>Dikarya</taxon>
        <taxon>Basidiomycota</taxon>
        <taxon>Agaricomycotina</taxon>
        <taxon>Agaricomycetes</taxon>
        <taxon>Agaricomycetidae</taxon>
        <taxon>Agaricales</taxon>
        <taxon>Marasmiineae</taxon>
        <taxon>Mycenaceae</taxon>
        <taxon>Mycena</taxon>
    </lineage>
</organism>
<gene>
    <name evidence="1" type="ORF">B0H16DRAFT_1685250</name>
</gene>